<evidence type="ECO:0000256" key="3">
    <source>
        <dbReference type="ARBA" id="ARBA00022823"/>
    </source>
</evidence>
<dbReference type="PANTHER" id="PTHR43300:SF7">
    <property type="entry name" value="UDP-N-ACETYLBACILLOSAMINE N-ACETYLTRANSFERASE"/>
    <property type="match status" value="1"/>
</dbReference>
<keyword evidence="8" id="KW-0012">Acyltransferase</keyword>
<dbReference type="Gene3D" id="3.40.50.20">
    <property type="match status" value="1"/>
</dbReference>
<dbReference type="OrthoDB" id="9794407at2"/>
<dbReference type="PANTHER" id="PTHR43300">
    <property type="entry name" value="ACETYLTRANSFERASE"/>
    <property type="match status" value="1"/>
</dbReference>
<dbReference type="NCBIfam" id="TIGR03570">
    <property type="entry name" value="NeuD_NnaD"/>
    <property type="match status" value="1"/>
</dbReference>
<evidence type="ECO:0000313" key="8">
    <source>
        <dbReference type="EMBL" id="SNR77355.1"/>
    </source>
</evidence>
<dbReference type="Pfam" id="PF17836">
    <property type="entry name" value="PglD_N"/>
    <property type="match status" value="1"/>
</dbReference>
<dbReference type="EMBL" id="FZNY01000002">
    <property type="protein sequence ID" value="SNR77355.1"/>
    <property type="molecule type" value="Genomic_DNA"/>
</dbReference>
<evidence type="ECO:0000256" key="4">
    <source>
        <dbReference type="PIRSR" id="PIRSR620019-1"/>
    </source>
</evidence>
<sequence>MQNSIAPIIVTKEGVSDDFYKVIELYKDHGSWVEEGDLILCFETSKTAIDIEAPKNGYVFFDTNENEEITIGQTIAVIAEEETFSYDDWFRFVNKSQEHKKDIQNNTIKISRPAQKLIDQHTIDIAVFKDASMITRADVEDYIKSLDSVNIVDDIQLDKGSVLIFGGGGHAKVCIEIIKQTKTHTMIGVVDDNIPLNTPILDIPIIGNLLTVDQLIQKGLQNVILGIGGILRKGMRKKIFLSLKEKGLYVPNIIHPSASVEPSVQLGEGNQIMQGAIVGSNVTIGNNCIINSGSIISHDTVIGDNVHIAPGAIIAGGVTIKEDSIIGMGATVFLGLTIGKNVIIQNGTHIFTDIEDDSHIKKDVIIEE</sequence>
<dbReference type="InterPro" id="IPR000089">
    <property type="entry name" value="Biotin_lipoyl"/>
</dbReference>
<dbReference type="Pfam" id="PF00132">
    <property type="entry name" value="Hexapep"/>
    <property type="match status" value="2"/>
</dbReference>
<evidence type="ECO:0000259" key="6">
    <source>
        <dbReference type="Pfam" id="PF00364"/>
    </source>
</evidence>
<dbReference type="RefSeq" id="WP_089371281.1">
    <property type="nucleotide sequence ID" value="NZ_BMEP01000001.1"/>
</dbReference>
<evidence type="ECO:0000313" key="9">
    <source>
        <dbReference type="Proteomes" id="UP000198379"/>
    </source>
</evidence>
<evidence type="ECO:0000256" key="2">
    <source>
        <dbReference type="ARBA" id="ARBA00007274"/>
    </source>
</evidence>
<dbReference type="Proteomes" id="UP000198379">
    <property type="component" value="Unassembled WGS sequence"/>
</dbReference>
<protein>
    <submittedName>
        <fullName evidence="8">Sugar O-acyltransferase, sialic acid O-acetyltransferase NeuD family</fullName>
    </submittedName>
</protein>
<feature type="binding site" evidence="5">
    <location>
        <position position="307"/>
    </location>
    <ligand>
        <name>acetyl-CoA</name>
        <dbReference type="ChEBI" id="CHEBI:57288"/>
    </ligand>
</feature>
<dbReference type="AlphaFoldDB" id="A0A238Z1M6"/>
<dbReference type="InterPro" id="IPR041561">
    <property type="entry name" value="PglD_N"/>
</dbReference>
<evidence type="ECO:0000256" key="1">
    <source>
        <dbReference type="ARBA" id="ARBA00001938"/>
    </source>
</evidence>
<dbReference type="InterPro" id="IPR020019">
    <property type="entry name" value="AcTrfase_PglD-like"/>
</dbReference>
<organism evidence="8 9">
    <name type="scientific">Dokdonia pacifica</name>
    <dbReference type="NCBI Taxonomy" id="1627892"/>
    <lineage>
        <taxon>Bacteria</taxon>
        <taxon>Pseudomonadati</taxon>
        <taxon>Bacteroidota</taxon>
        <taxon>Flavobacteriia</taxon>
        <taxon>Flavobacteriales</taxon>
        <taxon>Flavobacteriaceae</taxon>
        <taxon>Dokdonia</taxon>
    </lineage>
</organism>
<comment type="similarity">
    <text evidence="2">Belongs to the transferase hexapeptide repeat family.</text>
</comment>
<dbReference type="SUPFAM" id="SSF51230">
    <property type="entry name" value="Single hybrid motif"/>
    <property type="match status" value="1"/>
</dbReference>
<dbReference type="Gene3D" id="2.40.50.100">
    <property type="match status" value="1"/>
</dbReference>
<name>A0A238Z1M6_9FLAO</name>
<dbReference type="InterPro" id="IPR050179">
    <property type="entry name" value="Trans_hexapeptide_repeat"/>
</dbReference>
<dbReference type="Gene3D" id="2.160.10.10">
    <property type="entry name" value="Hexapeptide repeat proteins"/>
    <property type="match status" value="1"/>
</dbReference>
<keyword evidence="3" id="KW-0450">Lipoyl</keyword>
<feature type="domain" description="Lipoyl-binding" evidence="6">
    <location>
        <begin position="20"/>
        <end position="78"/>
    </location>
</feature>
<feature type="active site" description="Proton acceptor" evidence="4">
    <location>
        <position position="298"/>
    </location>
</feature>
<keyword evidence="9" id="KW-1185">Reference proteome</keyword>
<evidence type="ECO:0000259" key="7">
    <source>
        <dbReference type="Pfam" id="PF17836"/>
    </source>
</evidence>
<dbReference type="PROSITE" id="PS00189">
    <property type="entry name" value="LIPOYL"/>
    <property type="match status" value="1"/>
</dbReference>
<accession>A0A238Z1M6</accession>
<dbReference type="SUPFAM" id="SSF51161">
    <property type="entry name" value="Trimeric LpxA-like enzymes"/>
    <property type="match status" value="1"/>
</dbReference>
<comment type="cofactor">
    <cofactor evidence="1">
        <name>(R)-lipoate</name>
        <dbReference type="ChEBI" id="CHEBI:83088"/>
    </cofactor>
</comment>
<evidence type="ECO:0000256" key="5">
    <source>
        <dbReference type="PIRSR" id="PIRSR620019-2"/>
    </source>
</evidence>
<dbReference type="Pfam" id="PF00364">
    <property type="entry name" value="Biotin_lipoyl"/>
    <property type="match status" value="1"/>
</dbReference>
<proteinExistence type="inferred from homology"/>
<reference evidence="8 9" key="1">
    <citation type="submission" date="2017-06" db="EMBL/GenBank/DDBJ databases">
        <authorList>
            <person name="Kim H.J."/>
            <person name="Triplett B.A."/>
        </authorList>
    </citation>
    <scope>NUCLEOTIDE SEQUENCE [LARGE SCALE GENOMIC DNA]</scope>
    <source>
        <strain evidence="8 9">DSM 25597</strain>
    </source>
</reference>
<dbReference type="InterPro" id="IPR011004">
    <property type="entry name" value="Trimer_LpxA-like_sf"/>
</dbReference>
<dbReference type="InterPro" id="IPR003016">
    <property type="entry name" value="2-oxoA_DH_lipoyl-BS"/>
</dbReference>
<gene>
    <name evidence="8" type="ORF">SAMN06265376_102544</name>
</gene>
<feature type="domain" description="PglD N-terminal" evidence="7">
    <location>
        <begin position="162"/>
        <end position="229"/>
    </location>
</feature>
<dbReference type="InterPro" id="IPR001451">
    <property type="entry name" value="Hexapep"/>
</dbReference>
<dbReference type="GO" id="GO:0016746">
    <property type="term" value="F:acyltransferase activity"/>
    <property type="evidence" value="ECO:0007669"/>
    <property type="project" value="UniProtKB-KW"/>
</dbReference>
<feature type="site" description="Increases basicity of active site His" evidence="4">
    <location>
        <position position="299"/>
    </location>
</feature>
<dbReference type="CDD" id="cd03360">
    <property type="entry name" value="LbH_AT_putative"/>
    <property type="match status" value="1"/>
</dbReference>
<keyword evidence="8" id="KW-0808">Transferase</keyword>
<dbReference type="InterPro" id="IPR011053">
    <property type="entry name" value="Single_hybrid_motif"/>
</dbReference>